<dbReference type="Pfam" id="PF13393">
    <property type="entry name" value="tRNA-synt_His"/>
    <property type="match status" value="1"/>
</dbReference>
<organism evidence="8 9">
    <name type="scientific">Tatumella punctata</name>
    <dbReference type="NCBI Taxonomy" id="399969"/>
    <lineage>
        <taxon>Bacteria</taxon>
        <taxon>Pseudomonadati</taxon>
        <taxon>Pseudomonadota</taxon>
        <taxon>Gammaproteobacteria</taxon>
        <taxon>Enterobacterales</taxon>
        <taxon>Erwiniaceae</taxon>
        <taxon>Tatumella</taxon>
    </lineage>
</organism>
<keyword evidence="3 5" id="KW-0436">Ligase</keyword>
<evidence type="ECO:0000256" key="1">
    <source>
        <dbReference type="ARBA" id="ARBA00008226"/>
    </source>
</evidence>
<dbReference type="Gene3D" id="3.30.930.10">
    <property type="entry name" value="Bira Bifunctional Protein, Domain 2"/>
    <property type="match status" value="1"/>
</dbReference>
<comment type="caution">
    <text evidence="8">The sequence shown here is derived from an EMBL/GenBank/DDBJ whole genome shotgun (WGS) entry which is preliminary data.</text>
</comment>
<dbReference type="GO" id="GO:0004821">
    <property type="term" value="F:histidine-tRNA ligase activity"/>
    <property type="evidence" value="ECO:0007669"/>
    <property type="project" value="UniProtKB-EC"/>
</dbReference>
<evidence type="ECO:0000256" key="2">
    <source>
        <dbReference type="ARBA" id="ARBA00011738"/>
    </source>
</evidence>
<dbReference type="Proteomes" id="UP001596215">
    <property type="component" value="Unassembled WGS sequence"/>
</dbReference>
<dbReference type="SUPFAM" id="SSF55681">
    <property type="entry name" value="Class II aaRS and biotin synthetases"/>
    <property type="match status" value="1"/>
</dbReference>
<dbReference type="InterPro" id="IPR001680">
    <property type="entry name" value="WD40_rpt"/>
</dbReference>
<feature type="domain" description="Aminoacyl-transfer RNA synthetases class-II family profile" evidence="7">
    <location>
        <begin position="1"/>
        <end position="329"/>
    </location>
</feature>
<dbReference type="PROSITE" id="PS50862">
    <property type="entry name" value="AA_TRNA_LIGASE_II"/>
    <property type="match status" value="1"/>
</dbReference>
<dbReference type="EMBL" id="JBHSUC010000003">
    <property type="protein sequence ID" value="MFC6361338.1"/>
    <property type="molecule type" value="Genomic_DNA"/>
</dbReference>
<sequence length="432" mass="49511">MNDIKSVRGMRDVLPDETPQWQWLEARFRQMAHRYGYQEMRLPLLEPVSLFERAVGVSTDIVSKEMYNFRDKSGENITLRPEGTSGCLRAVLENNMCYHKTQRLWYQGPMFRYERPQKGRLRQFTQFGAEAFGMPGADIDAELIFMVRDLFTGLGLENHVRLEINSLGNSSERQLHRQALVNWFSHHQQLLDEDSKMRLAINPLRILDSKNPRLQTLIEQAPRLTDFLQQDSQQHFATLCELLDKAEIAYRINPRLVRGLGYYSHTVFEWITDDLGAQGTVCGGGRYDGLAELFSGKPLPCCGFAIGIERLLLLLAATNRTVTDHRHVPDIVVTSELSDGGISALLLAEQLRRRFTTLRVLTDSSGARLKRQHQNALNSQCRIIITLNHDGHIRLWDLQSQQQSETDNAGLMTMIAARQQHWQKSTPNSDRP</sequence>
<keyword evidence="5" id="KW-0963">Cytoplasm</keyword>
<protein>
    <recommendedName>
        <fullName evidence="5">Histidine--tRNA ligase</fullName>
        <ecNumber evidence="5">6.1.1.21</ecNumber>
    </recommendedName>
    <alternativeName>
        <fullName evidence="5">Histidyl-tRNA synthetase</fullName>
        <shortName evidence="5">HisRS</shortName>
    </alternativeName>
</protein>
<dbReference type="HAMAP" id="MF_00127">
    <property type="entry name" value="His_tRNA_synth"/>
    <property type="match status" value="1"/>
</dbReference>
<reference evidence="9" key="1">
    <citation type="journal article" date="2019" name="Int. J. Syst. Evol. Microbiol.">
        <title>The Global Catalogue of Microorganisms (GCM) 10K type strain sequencing project: providing services to taxonomists for standard genome sequencing and annotation.</title>
        <authorList>
            <consortium name="The Broad Institute Genomics Platform"/>
            <consortium name="The Broad Institute Genome Sequencing Center for Infectious Disease"/>
            <person name="Wu L."/>
            <person name="Ma J."/>
        </authorList>
    </citation>
    <scope>NUCLEOTIDE SEQUENCE [LARGE SCALE GENOMIC DNA]</scope>
    <source>
        <strain evidence="9">CGMCC 4.1530</strain>
    </source>
</reference>
<gene>
    <name evidence="5 8" type="primary">hisS</name>
    <name evidence="8" type="ORF">ACFP73_04385</name>
</gene>
<dbReference type="InterPro" id="IPR015807">
    <property type="entry name" value="His-tRNA-ligase"/>
</dbReference>
<keyword evidence="5" id="KW-0547">Nucleotide-binding</keyword>
<dbReference type="CDD" id="cd00773">
    <property type="entry name" value="HisRS-like_core"/>
    <property type="match status" value="1"/>
</dbReference>
<dbReference type="InterPro" id="IPR004516">
    <property type="entry name" value="HisRS/HisZ"/>
</dbReference>
<dbReference type="EC" id="6.1.1.21" evidence="5"/>
<evidence type="ECO:0000256" key="5">
    <source>
        <dbReference type="HAMAP-Rule" id="MF_00127"/>
    </source>
</evidence>
<keyword evidence="6" id="KW-0853">WD repeat</keyword>
<dbReference type="RefSeq" id="WP_343876752.1">
    <property type="nucleotide sequence ID" value="NZ_BAAAFW010000025.1"/>
</dbReference>
<evidence type="ECO:0000256" key="4">
    <source>
        <dbReference type="ARBA" id="ARBA00023146"/>
    </source>
</evidence>
<accession>A0ABW1VNF9</accession>
<dbReference type="InterPro" id="IPR045864">
    <property type="entry name" value="aa-tRNA-synth_II/BPL/LPL"/>
</dbReference>
<comment type="similarity">
    <text evidence="1 5">Belongs to the class-II aminoacyl-tRNA synthetase family.</text>
</comment>
<evidence type="ECO:0000256" key="3">
    <source>
        <dbReference type="ARBA" id="ARBA00022598"/>
    </source>
</evidence>
<dbReference type="PIRSF" id="PIRSF001549">
    <property type="entry name" value="His-tRNA_synth"/>
    <property type="match status" value="1"/>
</dbReference>
<dbReference type="PANTHER" id="PTHR43707:SF1">
    <property type="entry name" value="HISTIDINE--TRNA LIGASE, MITOCHONDRIAL-RELATED"/>
    <property type="match status" value="1"/>
</dbReference>
<dbReference type="PANTHER" id="PTHR43707">
    <property type="entry name" value="HISTIDYL-TRNA SYNTHETASE"/>
    <property type="match status" value="1"/>
</dbReference>
<evidence type="ECO:0000259" key="7">
    <source>
        <dbReference type="PROSITE" id="PS50862"/>
    </source>
</evidence>
<dbReference type="InterPro" id="IPR041715">
    <property type="entry name" value="HisRS-like_core"/>
</dbReference>
<dbReference type="PROSITE" id="PS50082">
    <property type="entry name" value="WD_REPEATS_2"/>
    <property type="match status" value="1"/>
</dbReference>
<feature type="repeat" description="WD" evidence="6">
    <location>
        <begin position="382"/>
        <end position="406"/>
    </location>
</feature>
<dbReference type="InterPro" id="IPR006195">
    <property type="entry name" value="aa-tRNA-synth_II"/>
</dbReference>
<evidence type="ECO:0000313" key="9">
    <source>
        <dbReference type="Proteomes" id="UP001596215"/>
    </source>
</evidence>
<comment type="subunit">
    <text evidence="2 5">Homodimer.</text>
</comment>
<keyword evidence="4 5" id="KW-0030">Aminoacyl-tRNA synthetase</keyword>
<keyword evidence="5" id="KW-0067">ATP-binding</keyword>
<evidence type="ECO:0000256" key="6">
    <source>
        <dbReference type="PROSITE-ProRule" id="PRU00221"/>
    </source>
</evidence>
<keyword evidence="5" id="KW-0648">Protein biosynthesis</keyword>
<evidence type="ECO:0000313" key="8">
    <source>
        <dbReference type="EMBL" id="MFC6361338.1"/>
    </source>
</evidence>
<comment type="subcellular location">
    <subcellularLocation>
        <location evidence="5">Cytoplasm</location>
    </subcellularLocation>
</comment>
<dbReference type="NCBIfam" id="TIGR00442">
    <property type="entry name" value="hisS"/>
    <property type="match status" value="1"/>
</dbReference>
<name>A0ABW1VNF9_9GAMM</name>
<comment type="catalytic activity">
    <reaction evidence="5">
        <text>tRNA(His) + L-histidine + ATP = L-histidyl-tRNA(His) + AMP + diphosphate + H(+)</text>
        <dbReference type="Rhea" id="RHEA:17313"/>
        <dbReference type="Rhea" id="RHEA-COMP:9665"/>
        <dbReference type="Rhea" id="RHEA-COMP:9689"/>
        <dbReference type="ChEBI" id="CHEBI:15378"/>
        <dbReference type="ChEBI" id="CHEBI:30616"/>
        <dbReference type="ChEBI" id="CHEBI:33019"/>
        <dbReference type="ChEBI" id="CHEBI:57595"/>
        <dbReference type="ChEBI" id="CHEBI:78442"/>
        <dbReference type="ChEBI" id="CHEBI:78527"/>
        <dbReference type="ChEBI" id="CHEBI:456215"/>
        <dbReference type="EC" id="6.1.1.21"/>
    </reaction>
</comment>
<keyword evidence="9" id="KW-1185">Reference proteome</keyword>
<proteinExistence type="inferred from homology"/>